<reference evidence="4" key="1">
    <citation type="submission" date="2016-10" db="EMBL/GenBank/DDBJ databases">
        <authorList>
            <person name="Varghese N."/>
            <person name="Submissions S."/>
        </authorList>
    </citation>
    <scope>NUCLEOTIDE SEQUENCE [LARGE SCALE GENOMIC DNA]</scope>
    <source>
        <strain evidence="4">BL36</strain>
    </source>
</reference>
<sequence>MSEQTSHAGDPVSEEDGDPGQYHLRLYVAGQTPKSMAALANLKRVCEQHLAGRYDIEVVDLLKNPQLAAGDQILAIPTLVRRLPAPLKRIIGDLSNTEKVLVGLDIRPRASAGSGAP</sequence>
<dbReference type="Pfam" id="PF07689">
    <property type="entry name" value="KaiB"/>
    <property type="match status" value="1"/>
</dbReference>
<keyword evidence="4" id="KW-1185">Reference proteome</keyword>
<dbReference type="InterPro" id="IPR036249">
    <property type="entry name" value="Thioredoxin-like_sf"/>
</dbReference>
<name>A0A1I4PXD2_9HYPH</name>
<dbReference type="InterPro" id="IPR039022">
    <property type="entry name" value="KaiB-like"/>
</dbReference>
<dbReference type="Gene3D" id="3.40.30.10">
    <property type="entry name" value="Glutaredoxin"/>
    <property type="match status" value="1"/>
</dbReference>
<organism evidence="3 4">
    <name type="scientific">Methylobacterium pseudosasicola</name>
    <dbReference type="NCBI Taxonomy" id="582667"/>
    <lineage>
        <taxon>Bacteria</taxon>
        <taxon>Pseudomonadati</taxon>
        <taxon>Pseudomonadota</taxon>
        <taxon>Alphaproteobacteria</taxon>
        <taxon>Hyphomicrobiales</taxon>
        <taxon>Methylobacteriaceae</taxon>
        <taxon>Methylobacterium</taxon>
    </lineage>
</organism>
<dbReference type="InterPro" id="IPR011649">
    <property type="entry name" value="KaiB_domain"/>
</dbReference>
<feature type="domain" description="KaiB" evidence="2">
    <location>
        <begin position="25"/>
        <end position="106"/>
    </location>
</feature>
<dbReference type="AlphaFoldDB" id="A0A1I4PXD2"/>
<evidence type="ECO:0000259" key="2">
    <source>
        <dbReference type="SMART" id="SM01248"/>
    </source>
</evidence>
<dbReference type="CDD" id="cd02978">
    <property type="entry name" value="KaiB_like"/>
    <property type="match status" value="1"/>
</dbReference>
<dbReference type="OrthoDB" id="5458519at2"/>
<evidence type="ECO:0000313" key="4">
    <source>
        <dbReference type="Proteomes" id="UP000199048"/>
    </source>
</evidence>
<dbReference type="SMART" id="SM01248">
    <property type="entry name" value="KaiB"/>
    <property type="match status" value="1"/>
</dbReference>
<gene>
    <name evidence="3" type="ORF">SAMN05192568_10277</name>
</gene>
<proteinExistence type="predicted"/>
<dbReference type="STRING" id="582667.SAMN05192568_10277"/>
<accession>A0A1I4PXD2</accession>
<evidence type="ECO:0000256" key="1">
    <source>
        <dbReference type="SAM" id="MobiDB-lite"/>
    </source>
</evidence>
<dbReference type="PANTHER" id="PTHR41709">
    <property type="entry name" value="KAIB-LIKE PROTEIN 1"/>
    <property type="match status" value="1"/>
</dbReference>
<dbReference type="GO" id="GO:0048511">
    <property type="term" value="P:rhythmic process"/>
    <property type="evidence" value="ECO:0007669"/>
    <property type="project" value="InterPro"/>
</dbReference>
<feature type="region of interest" description="Disordered" evidence="1">
    <location>
        <begin position="1"/>
        <end position="21"/>
    </location>
</feature>
<dbReference type="SUPFAM" id="SSF52833">
    <property type="entry name" value="Thioredoxin-like"/>
    <property type="match status" value="1"/>
</dbReference>
<evidence type="ECO:0000313" key="3">
    <source>
        <dbReference type="EMBL" id="SFM32404.1"/>
    </source>
</evidence>
<dbReference type="RefSeq" id="WP_092044103.1">
    <property type="nucleotide sequence ID" value="NZ_FOTK01000027.1"/>
</dbReference>
<dbReference type="Proteomes" id="UP000199048">
    <property type="component" value="Unassembled WGS sequence"/>
</dbReference>
<dbReference type="PANTHER" id="PTHR41709:SF2">
    <property type="entry name" value="CIRCADIAN CLOCK PROTEIN KAIB2"/>
    <property type="match status" value="1"/>
</dbReference>
<dbReference type="EMBL" id="FOTK01000027">
    <property type="protein sequence ID" value="SFM32404.1"/>
    <property type="molecule type" value="Genomic_DNA"/>
</dbReference>
<protein>
    <submittedName>
        <fullName evidence="3">Circadian clock protein KaiB</fullName>
    </submittedName>
</protein>